<dbReference type="InterPro" id="IPR001646">
    <property type="entry name" value="5peptide_repeat"/>
</dbReference>
<name>A0A7C3C5H8_9PROT</name>
<dbReference type="AlphaFoldDB" id="A0A7C3C5H8"/>
<feature type="non-terminal residue" evidence="1">
    <location>
        <position position="1"/>
    </location>
</feature>
<dbReference type="SUPFAM" id="SSF141571">
    <property type="entry name" value="Pentapeptide repeat-like"/>
    <property type="match status" value="1"/>
</dbReference>
<comment type="caution">
    <text evidence="1">The sequence shown here is derived from an EMBL/GenBank/DDBJ whole genome shotgun (WGS) entry which is preliminary data.</text>
</comment>
<gene>
    <name evidence="1" type="ORF">ENJ46_03205</name>
</gene>
<protein>
    <submittedName>
        <fullName evidence="1">Pentapeptide repeat-containing protein</fullName>
    </submittedName>
</protein>
<sequence length="206" mass="22711">SLKSVDAMKATFKGAYFADSNLDHGNFSGSDFTKALFIDTKFGDAIVENAVFERAEFTDSNLAKVIGLTQEQINTSCGNEKTELPTGLTLMNCEDLPDEENAEENTFLGFSMPATSPFAIKSARAPSFGRAYQSAGRSDIRILITDNDQQHPILQKLRAKRVEKKEALDDALKGIDSALRDLPIDSPTRAKLMQSREILQNIKDTE</sequence>
<evidence type="ECO:0000313" key="1">
    <source>
        <dbReference type="EMBL" id="HFB54908.1"/>
    </source>
</evidence>
<dbReference type="EMBL" id="DRMN01000212">
    <property type="protein sequence ID" value="HFB54908.1"/>
    <property type="molecule type" value="Genomic_DNA"/>
</dbReference>
<dbReference type="Gene3D" id="2.160.20.80">
    <property type="entry name" value="E3 ubiquitin-protein ligase SopA"/>
    <property type="match status" value="1"/>
</dbReference>
<proteinExistence type="predicted"/>
<accession>A0A7C3C5H8</accession>
<organism evidence="1">
    <name type="scientific">Hellea balneolensis</name>
    <dbReference type="NCBI Taxonomy" id="287478"/>
    <lineage>
        <taxon>Bacteria</taxon>
        <taxon>Pseudomonadati</taxon>
        <taxon>Pseudomonadota</taxon>
        <taxon>Alphaproteobacteria</taxon>
        <taxon>Maricaulales</taxon>
        <taxon>Robiginitomaculaceae</taxon>
        <taxon>Hellea</taxon>
    </lineage>
</organism>
<reference evidence="1" key="1">
    <citation type="journal article" date="2020" name="mSystems">
        <title>Genome- and Community-Level Interaction Insights into Carbon Utilization and Element Cycling Functions of Hydrothermarchaeota in Hydrothermal Sediment.</title>
        <authorList>
            <person name="Zhou Z."/>
            <person name="Liu Y."/>
            <person name="Xu W."/>
            <person name="Pan J."/>
            <person name="Luo Z.H."/>
            <person name="Li M."/>
        </authorList>
    </citation>
    <scope>NUCLEOTIDE SEQUENCE [LARGE SCALE GENOMIC DNA]</scope>
    <source>
        <strain evidence="1">HyVt-489</strain>
    </source>
</reference>
<dbReference type="Pfam" id="PF00805">
    <property type="entry name" value="Pentapeptide"/>
    <property type="match status" value="1"/>
</dbReference>
<dbReference type="Proteomes" id="UP000886042">
    <property type="component" value="Unassembled WGS sequence"/>
</dbReference>